<accession>A0A841HMZ6</accession>
<evidence type="ECO:0000313" key="6">
    <source>
        <dbReference type="Proteomes" id="UP000588068"/>
    </source>
</evidence>
<evidence type="ECO:0000313" key="5">
    <source>
        <dbReference type="EMBL" id="MBB6093452.1"/>
    </source>
</evidence>
<dbReference type="Pfam" id="PF13193">
    <property type="entry name" value="AMP-binding_C"/>
    <property type="match status" value="1"/>
</dbReference>
<dbReference type="FunFam" id="3.30.300.30:FF:000008">
    <property type="entry name" value="2,3-dihydroxybenzoate-AMP ligase"/>
    <property type="match status" value="1"/>
</dbReference>
<evidence type="ECO:0000256" key="2">
    <source>
        <dbReference type="ARBA" id="ARBA00022598"/>
    </source>
</evidence>
<dbReference type="Proteomes" id="UP000588068">
    <property type="component" value="Unassembled WGS sequence"/>
</dbReference>
<dbReference type="Gene3D" id="3.30.300.30">
    <property type="match status" value="1"/>
</dbReference>
<dbReference type="Gene3D" id="2.30.38.10">
    <property type="entry name" value="Luciferase, Domain 3"/>
    <property type="match status" value="1"/>
</dbReference>
<feature type="domain" description="AMP-binding enzyme C-terminal" evidence="4">
    <location>
        <begin position="479"/>
        <end position="555"/>
    </location>
</feature>
<dbReference type="PANTHER" id="PTHR24096">
    <property type="entry name" value="LONG-CHAIN-FATTY-ACID--COA LIGASE"/>
    <property type="match status" value="1"/>
</dbReference>
<dbReference type="InterPro" id="IPR000873">
    <property type="entry name" value="AMP-dep_synth/lig_dom"/>
</dbReference>
<comment type="caution">
    <text evidence="5">The sequence shown here is derived from an EMBL/GenBank/DDBJ whole genome shotgun (WGS) entry which is preliminary data.</text>
</comment>
<evidence type="ECO:0000256" key="1">
    <source>
        <dbReference type="ARBA" id="ARBA00006432"/>
    </source>
</evidence>
<comment type="similarity">
    <text evidence="1">Belongs to the ATP-dependent AMP-binding enzyme family.</text>
</comment>
<dbReference type="Pfam" id="PF00501">
    <property type="entry name" value="AMP-binding"/>
    <property type="match status" value="1"/>
</dbReference>
<feature type="domain" description="AMP-dependent synthetase/ligase" evidence="3">
    <location>
        <begin position="47"/>
        <end position="429"/>
    </location>
</feature>
<dbReference type="GO" id="GO:0019748">
    <property type="term" value="P:secondary metabolic process"/>
    <property type="evidence" value="ECO:0007669"/>
    <property type="project" value="TreeGrafter"/>
</dbReference>
<dbReference type="InterPro" id="IPR025110">
    <property type="entry name" value="AMP-bd_C"/>
</dbReference>
<dbReference type="GO" id="GO:0004467">
    <property type="term" value="F:long-chain fatty acid-CoA ligase activity"/>
    <property type="evidence" value="ECO:0007669"/>
    <property type="project" value="UniProtKB-EC"/>
</dbReference>
<evidence type="ECO:0000259" key="4">
    <source>
        <dbReference type="Pfam" id="PF13193"/>
    </source>
</evidence>
<dbReference type="SUPFAM" id="SSF56801">
    <property type="entry name" value="Acetyl-CoA synthetase-like"/>
    <property type="match status" value="1"/>
</dbReference>
<evidence type="ECO:0000259" key="3">
    <source>
        <dbReference type="Pfam" id="PF00501"/>
    </source>
</evidence>
<organism evidence="5 6">
    <name type="scientific">Povalibacter uvarum</name>
    <dbReference type="NCBI Taxonomy" id="732238"/>
    <lineage>
        <taxon>Bacteria</taxon>
        <taxon>Pseudomonadati</taxon>
        <taxon>Pseudomonadota</taxon>
        <taxon>Gammaproteobacteria</taxon>
        <taxon>Steroidobacterales</taxon>
        <taxon>Steroidobacteraceae</taxon>
        <taxon>Povalibacter</taxon>
    </lineage>
</organism>
<dbReference type="InterPro" id="IPR045851">
    <property type="entry name" value="AMP-bd_C_sf"/>
</dbReference>
<dbReference type="AlphaFoldDB" id="A0A841HMZ6"/>
<dbReference type="PROSITE" id="PS00455">
    <property type="entry name" value="AMP_BINDING"/>
    <property type="match status" value="1"/>
</dbReference>
<proteinExistence type="inferred from homology"/>
<dbReference type="InterPro" id="IPR020845">
    <property type="entry name" value="AMP-binding_CS"/>
</dbReference>
<sequence length="566" mass="62341">MSIAEAHAKLTAPGARFETQELVIRGIKGRVWKNAPPTLRDVLIVGRAYKDRTFLVYEDDRATYEAFTRAVLTFAHELQARGIRKGDRIALIMRNLPEWPVCLFAGALCGAIVTPLNAWWTGPELEYGLKNSGSKIAIVDAERYERIVEHIDACPDLQRVYICRENDDVADPRVTKIERILGAVNEWGKLPDRPFPDVVLEPEDDATIFYTSGTTGKPKGALATHRNITSNIMTAGATKARAFLRRGQMPPDPSTLPQGVTLLAVPLFHVTGFCASLVPSVFAGGKMVMMRKWETEKAMQVIERERVTLTGGVPTIAWQLIEHPNRGKYDLSSLENVGYGGAPSAPELVRRIVEVFPKSQPANGWGMTETSASFSGHSSEDYINRPASCGPIPAVGAMKIMSADADRELPIGEVGELWVKGPMVVKGYWNHPEATAKTFVDGWLRTGDIARLDEEGFCYIVDRAKDMLIRGGENIYCIEVENVLYDHPAIMDAALVGIAHKTLGEEPGAVVQLKPGAKASEDEIKTWVAQRLAAFKVPVKVVFLSDTLPRNPAGKILKTELKKLFE</sequence>
<dbReference type="Gene3D" id="3.40.50.980">
    <property type="match status" value="2"/>
</dbReference>
<dbReference type="EMBL" id="JACHHZ010000002">
    <property type="protein sequence ID" value="MBB6093452.1"/>
    <property type="molecule type" value="Genomic_DNA"/>
</dbReference>
<dbReference type="EC" id="6.2.1.3" evidence="5"/>
<protein>
    <submittedName>
        <fullName evidence="5">Long-chain acyl-CoA synthetase</fullName>
        <ecNumber evidence="5">6.2.1.3</ecNumber>
    </submittedName>
</protein>
<name>A0A841HMZ6_9GAMM</name>
<keyword evidence="6" id="KW-1185">Reference proteome</keyword>
<dbReference type="PANTHER" id="PTHR24096:SF393">
    <property type="entry name" value="LIGASE, PUTATIVE-RELATED"/>
    <property type="match status" value="1"/>
</dbReference>
<reference evidence="5 6" key="1">
    <citation type="submission" date="2020-08" db="EMBL/GenBank/DDBJ databases">
        <title>Genomic Encyclopedia of Type Strains, Phase IV (KMG-IV): sequencing the most valuable type-strain genomes for metagenomic binning, comparative biology and taxonomic classification.</title>
        <authorList>
            <person name="Goeker M."/>
        </authorList>
    </citation>
    <scope>NUCLEOTIDE SEQUENCE [LARGE SCALE GENOMIC DNA]</scope>
    <source>
        <strain evidence="5 6">DSM 26723</strain>
    </source>
</reference>
<keyword evidence="2 5" id="KW-0436">Ligase</keyword>
<gene>
    <name evidence="5" type="ORF">HNQ60_002330</name>
</gene>
<dbReference type="RefSeq" id="WP_221304136.1">
    <property type="nucleotide sequence ID" value="NZ_JACHHZ010000002.1"/>
</dbReference>